<keyword evidence="2" id="KW-1185">Reference proteome</keyword>
<evidence type="ECO:0008006" key="3">
    <source>
        <dbReference type="Google" id="ProtNLM"/>
    </source>
</evidence>
<organism evidence="1 2">
    <name type="scientific">Minwuia thermotolerans</name>
    <dbReference type="NCBI Taxonomy" id="2056226"/>
    <lineage>
        <taxon>Bacteria</taxon>
        <taxon>Pseudomonadati</taxon>
        <taxon>Pseudomonadota</taxon>
        <taxon>Alphaproteobacteria</taxon>
        <taxon>Minwuiales</taxon>
        <taxon>Minwuiaceae</taxon>
        <taxon>Minwuia</taxon>
    </lineage>
</organism>
<protein>
    <recommendedName>
        <fullName evidence="3">Type I restriction enzyme R protein N-terminal domain-containing protein</fullName>
    </recommendedName>
</protein>
<name>A0A2M9FWQ5_9PROT</name>
<reference evidence="1 2" key="1">
    <citation type="submission" date="2017-11" db="EMBL/GenBank/DDBJ databases">
        <title>Draft genome sequence of Rhizobiales bacterium SY3-13.</title>
        <authorList>
            <person name="Sun C."/>
        </authorList>
    </citation>
    <scope>NUCLEOTIDE SEQUENCE [LARGE SCALE GENOMIC DNA]</scope>
    <source>
        <strain evidence="1 2">SY3-13</strain>
    </source>
</reference>
<dbReference type="EMBL" id="PHIG01000053">
    <property type="protein sequence ID" value="PJK27892.1"/>
    <property type="molecule type" value="Genomic_DNA"/>
</dbReference>
<dbReference type="AlphaFoldDB" id="A0A2M9FWQ5"/>
<comment type="caution">
    <text evidence="1">The sequence shown here is derived from an EMBL/GenBank/DDBJ whole genome shotgun (WGS) entry which is preliminary data.</text>
</comment>
<gene>
    <name evidence="1" type="ORF">CVT23_19860</name>
</gene>
<proteinExistence type="predicted"/>
<evidence type="ECO:0000313" key="2">
    <source>
        <dbReference type="Proteomes" id="UP000229498"/>
    </source>
</evidence>
<dbReference type="Proteomes" id="UP000229498">
    <property type="component" value="Unassembled WGS sequence"/>
</dbReference>
<evidence type="ECO:0000313" key="1">
    <source>
        <dbReference type="EMBL" id="PJK27892.1"/>
    </source>
</evidence>
<sequence length="181" mass="21029">MGDELVIDKPVTRVDGSKGVIDLMLSRAVPRNHADEREHLVVELKRPSVKVGANEITQIKSYAFAVAADERFRHLDTTWSFWVISNDLDEYAQHETRQKDKPRGLIFQSDDGQIEVWVKTWSEVLSECKSRIRFVQEHLQANVDKESSLRYLRKTYEKYLSGVSWAEEEEEYEDVDSSHVS</sequence>
<accession>A0A2M9FWQ5</accession>
<dbReference type="OrthoDB" id="8765545at2"/>